<dbReference type="EMBL" id="CP036273">
    <property type="protein sequence ID" value="QDU21173.1"/>
    <property type="molecule type" value="Genomic_DNA"/>
</dbReference>
<dbReference type="PANTHER" id="PTHR30093:SF2">
    <property type="entry name" value="TYPE II SECRETION SYSTEM PROTEIN H"/>
    <property type="match status" value="1"/>
</dbReference>
<dbReference type="NCBIfam" id="TIGR04294">
    <property type="entry name" value="pre_pil_HX9DG"/>
    <property type="match status" value="1"/>
</dbReference>
<dbReference type="InterPro" id="IPR012902">
    <property type="entry name" value="N_methyl_site"/>
</dbReference>
<reference evidence="3 4" key="1">
    <citation type="submission" date="2019-02" db="EMBL/GenBank/DDBJ databases">
        <title>Deep-cultivation of Planctomycetes and their phenomic and genomic characterization uncovers novel biology.</title>
        <authorList>
            <person name="Wiegand S."/>
            <person name="Jogler M."/>
            <person name="Boedeker C."/>
            <person name="Pinto D."/>
            <person name="Vollmers J."/>
            <person name="Rivas-Marin E."/>
            <person name="Kohn T."/>
            <person name="Peeters S.H."/>
            <person name="Heuer A."/>
            <person name="Rast P."/>
            <person name="Oberbeckmann S."/>
            <person name="Bunk B."/>
            <person name="Jeske O."/>
            <person name="Meyerdierks A."/>
            <person name="Storesund J.E."/>
            <person name="Kallscheuer N."/>
            <person name="Luecker S."/>
            <person name="Lage O.M."/>
            <person name="Pohl T."/>
            <person name="Merkel B.J."/>
            <person name="Hornburger P."/>
            <person name="Mueller R.-W."/>
            <person name="Bruemmer F."/>
            <person name="Labrenz M."/>
            <person name="Spormann A.M."/>
            <person name="Op den Camp H."/>
            <person name="Overmann J."/>
            <person name="Amann R."/>
            <person name="Jetten M.S.M."/>
            <person name="Mascher T."/>
            <person name="Medema M.H."/>
            <person name="Devos D.P."/>
            <person name="Kaster A.-K."/>
            <person name="Ovreas L."/>
            <person name="Rohde M."/>
            <person name="Galperin M.Y."/>
            <person name="Jogler C."/>
        </authorList>
    </citation>
    <scope>NUCLEOTIDE SEQUENCE [LARGE SCALE GENOMIC DNA]</scope>
    <source>
        <strain evidence="3 4">ETA_A1</strain>
    </source>
</reference>
<keyword evidence="4" id="KW-1185">Reference proteome</keyword>
<dbReference type="InterPro" id="IPR011453">
    <property type="entry name" value="DUF1559"/>
</dbReference>
<organism evidence="3 4">
    <name type="scientific">Urbifossiella limnaea</name>
    <dbReference type="NCBI Taxonomy" id="2528023"/>
    <lineage>
        <taxon>Bacteria</taxon>
        <taxon>Pseudomonadati</taxon>
        <taxon>Planctomycetota</taxon>
        <taxon>Planctomycetia</taxon>
        <taxon>Gemmatales</taxon>
        <taxon>Gemmataceae</taxon>
        <taxon>Urbifossiella</taxon>
    </lineage>
</organism>
<accession>A0A517XUH8</accession>
<dbReference type="SUPFAM" id="SSF54523">
    <property type="entry name" value="Pili subunits"/>
    <property type="match status" value="1"/>
</dbReference>
<dbReference type="PANTHER" id="PTHR30093">
    <property type="entry name" value="GENERAL SECRETION PATHWAY PROTEIN G"/>
    <property type="match status" value="1"/>
</dbReference>
<proteinExistence type="predicted"/>
<dbReference type="Pfam" id="PF07596">
    <property type="entry name" value="SBP_bac_10"/>
    <property type="match status" value="1"/>
</dbReference>
<dbReference type="KEGG" id="uli:ETAA1_31380"/>
<dbReference type="Gene3D" id="3.30.700.10">
    <property type="entry name" value="Glycoprotein, Type 4 Pilin"/>
    <property type="match status" value="1"/>
</dbReference>
<evidence type="ECO:0000313" key="3">
    <source>
        <dbReference type="EMBL" id="QDU21173.1"/>
    </source>
</evidence>
<dbReference type="NCBIfam" id="TIGR02532">
    <property type="entry name" value="IV_pilin_GFxxxE"/>
    <property type="match status" value="1"/>
</dbReference>
<feature type="domain" description="DUF1559" evidence="2">
    <location>
        <begin position="41"/>
        <end position="287"/>
    </location>
</feature>
<evidence type="ECO:0000313" key="4">
    <source>
        <dbReference type="Proteomes" id="UP000319576"/>
    </source>
</evidence>
<keyword evidence="1" id="KW-1133">Transmembrane helix</keyword>
<keyword evidence="1" id="KW-0812">Transmembrane</keyword>
<evidence type="ECO:0000259" key="2">
    <source>
        <dbReference type="Pfam" id="PF07596"/>
    </source>
</evidence>
<dbReference type="InterPro" id="IPR027558">
    <property type="entry name" value="Pre_pil_HX9DG_C"/>
</dbReference>
<dbReference type="Proteomes" id="UP000319576">
    <property type="component" value="Chromosome"/>
</dbReference>
<keyword evidence="1" id="KW-0472">Membrane</keyword>
<protein>
    <submittedName>
        <fullName evidence="3">Type II secretion system protein G</fullName>
    </submittedName>
</protein>
<dbReference type="Pfam" id="PF07963">
    <property type="entry name" value="N_methyl"/>
    <property type="match status" value="1"/>
</dbReference>
<name>A0A517XUH8_9BACT</name>
<sequence length="320" mass="34487">MLKLSFMPPPIRRRRGFTLIELLVVIAIIAILIGLLLPAVQKVRESANRAKCLNNLKQLALGMHLFQDSQKKLPAGHLTSTSGAVAPSPGWTWATLIMPYIEQGNLYSQLAVPPANVLDTVPLPAQFNSGPNTAALVTLCSTRLTLYRCPSDVLPDLNTAPSWAVDFATNNYVCNREVLGPGRTNGSNVPDALSVDTIRDGSSNTILLGERDGIFNVGAMYVRSTTTSASFEGRPGYGINPRPVPITNPPFNTGNNERLAYSSGHTGGVLFAMADGHVVFLTDSIDADTTDSHVGFPALNTNFTLQKLQHPNDRRPVSID</sequence>
<dbReference type="PROSITE" id="PS00409">
    <property type="entry name" value="PROKAR_NTER_METHYL"/>
    <property type="match status" value="1"/>
</dbReference>
<dbReference type="AlphaFoldDB" id="A0A517XUH8"/>
<gene>
    <name evidence="3" type="primary">pulG_3</name>
    <name evidence="3" type="ORF">ETAA1_31380</name>
</gene>
<dbReference type="InterPro" id="IPR045584">
    <property type="entry name" value="Pilin-like"/>
</dbReference>
<evidence type="ECO:0000256" key="1">
    <source>
        <dbReference type="SAM" id="Phobius"/>
    </source>
</evidence>
<feature type="transmembrane region" description="Helical" evidence="1">
    <location>
        <begin position="20"/>
        <end position="40"/>
    </location>
</feature>